<dbReference type="InterPro" id="IPR000782">
    <property type="entry name" value="FAS1_domain"/>
</dbReference>
<evidence type="ECO:0000256" key="3">
    <source>
        <dbReference type="ARBA" id="ARBA00022525"/>
    </source>
</evidence>
<dbReference type="SUPFAM" id="SSF82153">
    <property type="entry name" value="FAS1 domain"/>
    <property type="match status" value="1"/>
</dbReference>
<keyword evidence="3" id="KW-0964">Secreted</keyword>
<accession>A0A397ZPX4</accession>
<dbReference type="PANTHER" id="PTHR32499">
    <property type="entry name" value="FASCICLIN-LIKE ARABINOGALACTAN PROTEIN 16"/>
    <property type="match status" value="1"/>
</dbReference>
<evidence type="ECO:0000256" key="6">
    <source>
        <dbReference type="ARBA" id="ARBA00022974"/>
    </source>
</evidence>
<evidence type="ECO:0000256" key="4">
    <source>
        <dbReference type="ARBA" id="ARBA00022729"/>
    </source>
</evidence>
<name>A0A397ZPX4_BRACM</name>
<evidence type="ECO:0000256" key="8">
    <source>
        <dbReference type="ARBA" id="ARBA00024686"/>
    </source>
</evidence>
<protein>
    <recommendedName>
        <fullName evidence="9">FAS1 domain-containing protein</fullName>
    </recommendedName>
</protein>
<evidence type="ECO:0000313" key="10">
    <source>
        <dbReference type="EMBL" id="RID67068.1"/>
    </source>
</evidence>
<keyword evidence="5" id="KW-0677">Repeat</keyword>
<dbReference type="PROSITE" id="PS50213">
    <property type="entry name" value="FAS1"/>
    <property type="match status" value="1"/>
</dbReference>
<keyword evidence="6" id="KW-0654">Proteoglycan</keyword>
<reference evidence="10 11" key="1">
    <citation type="submission" date="2018-06" db="EMBL/GenBank/DDBJ databases">
        <title>WGS assembly of Brassica rapa FPsc.</title>
        <authorList>
            <person name="Bowman J."/>
            <person name="Kohchi T."/>
            <person name="Yamato K."/>
            <person name="Jenkins J."/>
            <person name="Shu S."/>
            <person name="Ishizaki K."/>
            <person name="Yamaoka S."/>
            <person name="Nishihama R."/>
            <person name="Nakamura Y."/>
            <person name="Berger F."/>
            <person name="Adam C."/>
            <person name="Aki S."/>
            <person name="Althoff F."/>
            <person name="Araki T."/>
            <person name="Arteaga-Vazquez M."/>
            <person name="Balasubrmanian S."/>
            <person name="Bauer D."/>
            <person name="Boehm C."/>
            <person name="Briginshaw L."/>
            <person name="Caballero-Perez J."/>
            <person name="Catarino B."/>
            <person name="Chen F."/>
            <person name="Chiyoda S."/>
            <person name="Chovatia M."/>
            <person name="Davies K."/>
            <person name="Delmans M."/>
            <person name="Demura T."/>
            <person name="Dierschke T."/>
            <person name="Dolan L."/>
            <person name="Dorantes-Acosta A."/>
            <person name="Eklund D."/>
            <person name="Florent S."/>
            <person name="Flores-Sandoval E."/>
            <person name="Fujiyama A."/>
            <person name="Fukuzawa H."/>
            <person name="Galik B."/>
            <person name="Grimanelli D."/>
            <person name="Grimwood J."/>
            <person name="Grossniklaus U."/>
            <person name="Hamada T."/>
            <person name="Haseloff J."/>
            <person name="Hetherington A."/>
            <person name="Higo A."/>
            <person name="Hirakawa Y."/>
            <person name="Hundley H."/>
            <person name="Ikeda Y."/>
            <person name="Inoue K."/>
            <person name="Inoue S."/>
            <person name="Ishida S."/>
            <person name="Jia Q."/>
            <person name="Kakita M."/>
            <person name="Kanazawa T."/>
            <person name="Kawai Y."/>
            <person name="Kawashima T."/>
            <person name="Kennedy M."/>
            <person name="Kinose K."/>
            <person name="Kinoshita T."/>
            <person name="Kohara Y."/>
            <person name="Koide E."/>
            <person name="Komatsu K."/>
            <person name="Kopischke S."/>
            <person name="Kubo M."/>
            <person name="Kyozuka J."/>
            <person name="Lagercrantz U."/>
            <person name="Lin S."/>
            <person name="Lindquist E."/>
            <person name="Lipzen A."/>
            <person name="Lu C."/>
            <person name="Luna E."/>
            <person name="Martienssen R."/>
            <person name="Minamino N."/>
            <person name="Mizutani M."/>
            <person name="Mizutani M."/>
            <person name="Mochizuki N."/>
            <person name="Monte I."/>
            <person name="Mosher R."/>
            <person name="Nagasaki H."/>
            <person name="Nakagami H."/>
            <person name="Naramoto S."/>
            <person name="Nishitani K."/>
            <person name="Ohtani M."/>
            <person name="Okamoto T."/>
            <person name="Okumura M."/>
            <person name="Phillips J."/>
            <person name="Pollak B."/>
            <person name="Reinders A."/>
            <person name="Roevekamp M."/>
            <person name="Sano R."/>
            <person name="Sawa S."/>
            <person name="Schmid M."/>
            <person name="Shirakawa M."/>
            <person name="Solano R."/>
            <person name="Spunde A."/>
            <person name="Suetsugu N."/>
            <person name="Sugano S."/>
            <person name="Sugiyama A."/>
            <person name="Sun R."/>
            <person name="Suzuki Y."/>
            <person name="Takenaka M."/>
            <person name="Takezawa D."/>
            <person name="Tomogane H."/>
            <person name="Tsuzuki M."/>
            <person name="Ueda T."/>
            <person name="Umeda M."/>
            <person name="Ward J."/>
            <person name="Watanabe Y."/>
            <person name="Yazaki K."/>
            <person name="Yokoyama R."/>
            <person name="Yoshitake Y."/>
            <person name="Yotsui I."/>
            <person name="Zachgo S."/>
            <person name="Schmutz J."/>
        </authorList>
    </citation>
    <scope>NUCLEOTIDE SEQUENCE [LARGE SCALE GENOMIC DNA]</scope>
    <source>
        <strain evidence="11">cv. B-3</strain>
    </source>
</reference>
<evidence type="ECO:0000256" key="7">
    <source>
        <dbReference type="ARBA" id="ARBA00023180"/>
    </source>
</evidence>
<evidence type="ECO:0000256" key="2">
    <source>
        <dbReference type="ARBA" id="ARBA00007843"/>
    </source>
</evidence>
<comment type="subcellular location">
    <subcellularLocation>
        <location evidence="1">Secreted</location>
    </subcellularLocation>
</comment>
<dbReference type="FunFam" id="2.30.180.10:FF:000011">
    <property type="entry name" value="Fasciclin-like arabinogalactan protein 16"/>
    <property type="match status" value="1"/>
</dbReference>
<dbReference type="Pfam" id="PF02469">
    <property type="entry name" value="Fasciclin"/>
    <property type="match status" value="1"/>
</dbReference>
<evidence type="ECO:0000256" key="1">
    <source>
        <dbReference type="ARBA" id="ARBA00004613"/>
    </source>
</evidence>
<dbReference type="SMART" id="SM00554">
    <property type="entry name" value="FAS1"/>
    <property type="match status" value="1"/>
</dbReference>
<keyword evidence="7" id="KW-0325">Glycoprotein</keyword>
<dbReference type="InterPro" id="IPR036378">
    <property type="entry name" value="FAS1_dom_sf"/>
</dbReference>
<dbReference type="AlphaFoldDB" id="A0A397ZPX4"/>
<dbReference type="InterPro" id="IPR044654">
    <property type="entry name" value="FLA15/16/17/18"/>
</dbReference>
<dbReference type="EMBL" id="CM010631">
    <property type="protein sequence ID" value="RID67068.1"/>
    <property type="molecule type" value="Genomic_DNA"/>
</dbReference>
<proteinExistence type="inferred from homology"/>
<evidence type="ECO:0000313" key="11">
    <source>
        <dbReference type="Proteomes" id="UP000264353"/>
    </source>
</evidence>
<keyword evidence="4" id="KW-0732">Signal</keyword>
<organism evidence="10 11">
    <name type="scientific">Brassica campestris</name>
    <name type="common">Field mustard</name>
    <dbReference type="NCBI Taxonomy" id="3711"/>
    <lineage>
        <taxon>Eukaryota</taxon>
        <taxon>Viridiplantae</taxon>
        <taxon>Streptophyta</taxon>
        <taxon>Embryophyta</taxon>
        <taxon>Tracheophyta</taxon>
        <taxon>Spermatophyta</taxon>
        <taxon>Magnoliopsida</taxon>
        <taxon>eudicotyledons</taxon>
        <taxon>Gunneridae</taxon>
        <taxon>Pentapetalae</taxon>
        <taxon>rosids</taxon>
        <taxon>malvids</taxon>
        <taxon>Brassicales</taxon>
        <taxon>Brassicaceae</taxon>
        <taxon>Brassiceae</taxon>
        <taxon>Brassica</taxon>
    </lineage>
</organism>
<evidence type="ECO:0000259" key="9">
    <source>
        <dbReference type="PROSITE" id="PS50213"/>
    </source>
</evidence>
<sequence>MADILVNLTSLATEMGRLVSEGYVLTVLAPNDEAMAKLTTDQLSEPGAPEQIVYYHIIPEYQTEESMYNAVRRFGKVKYDSLRFPHKVLAQEADGSVKFGHGEGSAYLFDPDIYTDGRISVQGIDGVLFPMKETPATEMKPAAPVVKKVAKSRRGKLMEVACRMMGSRFIPC</sequence>
<dbReference type="GO" id="GO:0005576">
    <property type="term" value="C:extracellular region"/>
    <property type="evidence" value="ECO:0007669"/>
    <property type="project" value="UniProtKB-SubCell"/>
</dbReference>
<dbReference type="Proteomes" id="UP000264353">
    <property type="component" value="Chromosome A4"/>
</dbReference>
<gene>
    <name evidence="10" type="ORF">BRARA_D02172</name>
</gene>
<dbReference type="PANTHER" id="PTHR32499:SF3">
    <property type="entry name" value="FASCICLIN-LIKE ARABINOGALACTAN PROTEIN 16"/>
    <property type="match status" value="1"/>
</dbReference>
<feature type="domain" description="FAS1" evidence="9">
    <location>
        <begin position="1"/>
        <end position="113"/>
    </location>
</feature>
<comment type="similarity">
    <text evidence="2">Belongs to the fasciclin-like AGP family.</text>
</comment>
<evidence type="ECO:0000256" key="5">
    <source>
        <dbReference type="ARBA" id="ARBA00022737"/>
    </source>
</evidence>
<dbReference type="Gene3D" id="2.30.180.10">
    <property type="entry name" value="FAS1 domain"/>
    <property type="match status" value="1"/>
</dbReference>
<comment type="function">
    <text evidence="8">May be a cell surface adhesion protein.</text>
</comment>